<dbReference type="OrthoDB" id="5641548at2"/>
<reference evidence="1 2" key="1">
    <citation type="submission" date="2015-11" db="EMBL/GenBank/DDBJ databases">
        <title>Genomic analysis of 38 Legionella species identifies large and diverse effector repertoires.</title>
        <authorList>
            <person name="Burstein D."/>
            <person name="Amaro F."/>
            <person name="Zusman T."/>
            <person name="Lifshitz Z."/>
            <person name="Cohen O."/>
            <person name="Gilbert J.A."/>
            <person name="Pupko T."/>
            <person name="Shuman H.A."/>
            <person name="Segal G."/>
        </authorList>
    </citation>
    <scope>NUCLEOTIDE SEQUENCE [LARGE SCALE GENOMIC DNA]</scope>
    <source>
        <strain evidence="1 2">BL-540</strain>
    </source>
</reference>
<protein>
    <submittedName>
        <fullName evidence="1">Ankyrin repeat-containing protein</fullName>
    </submittedName>
</protein>
<keyword evidence="2" id="KW-1185">Reference proteome</keyword>
<organism evidence="1 2">
    <name type="scientific">Legionella jordanis</name>
    <dbReference type="NCBI Taxonomy" id="456"/>
    <lineage>
        <taxon>Bacteria</taxon>
        <taxon>Pseudomonadati</taxon>
        <taxon>Pseudomonadota</taxon>
        <taxon>Gammaproteobacteria</taxon>
        <taxon>Legionellales</taxon>
        <taxon>Legionellaceae</taxon>
        <taxon>Legionella</taxon>
    </lineage>
</organism>
<dbReference type="AlphaFoldDB" id="A0A0W0VD74"/>
<accession>A0A0W0VD74</accession>
<comment type="caution">
    <text evidence="1">The sequence shown here is derived from an EMBL/GenBank/DDBJ whole genome shotgun (WGS) entry which is preliminary data.</text>
</comment>
<evidence type="ECO:0000313" key="2">
    <source>
        <dbReference type="Proteomes" id="UP000055035"/>
    </source>
</evidence>
<dbReference type="PATRIC" id="fig|456.5.peg.2549"/>
<dbReference type="Proteomes" id="UP000055035">
    <property type="component" value="Unassembled WGS sequence"/>
</dbReference>
<gene>
    <name evidence="1" type="ORF">Ljor_2370</name>
</gene>
<evidence type="ECO:0000313" key="1">
    <source>
        <dbReference type="EMBL" id="KTD18064.1"/>
    </source>
</evidence>
<dbReference type="EMBL" id="LNYJ01000011">
    <property type="protein sequence ID" value="KTD18064.1"/>
    <property type="molecule type" value="Genomic_DNA"/>
</dbReference>
<dbReference type="RefSeq" id="WP_058471760.1">
    <property type="nucleotide sequence ID" value="NZ_CAAAIC010000001.1"/>
</dbReference>
<name>A0A0W0VD74_9GAMM</name>
<proteinExistence type="predicted"/>
<sequence>MHFLSQVFNKKLCQDDAGSLLKIESATAAPPKAMAKQYDLGLVASPSVWGQIFKHLKTNEIAMTVASPTHTIATPVVNGEFRVYDPSQGKIYIASNESLLAKKILPQIFSQNNDELLPLTVNVFSHPDKINQVLTKTIIILTL</sequence>